<feature type="transmembrane region" description="Helical" evidence="1">
    <location>
        <begin position="80"/>
        <end position="99"/>
    </location>
</feature>
<evidence type="ECO:0000313" key="2">
    <source>
        <dbReference type="EMBL" id="MFC6154043.1"/>
    </source>
</evidence>
<reference evidence="3" key="1">
    <citation type="journal article" date="2019" name="Int. J. Syst. Evol. Microbiol.">
        <title>The Global Catalogue of Microorganisms (GCM) 10K type strain sequencing project: providing services to taxonomists for standard genome sequencing and annotation.</title>
        <authorList>
            <consortium name="The Broad Institute Genomics Platform"/>
            <consortium name="The Broad Institute Genome Sequencing Center for Infectious Disease"/>
            <person name="Wu L."/>
            <person name="Ma J."/>
        </authorList>
    </citation>
    <scope>NUCLEOTIDE SEQUENCE [LARGE SCALE GENOMIC DNA]</scope>
    <source>
        <strain evidence="3">DFY28</strain>
    </source>
</reference>
<evidence type="ECO:0000256" key="1">
    <source>
        <dbReference type="SAM" id="Phobius"/>
    </source>
</evidence>
<keyword evidence="3" id="KW-1185">Reference proteome</keyword>
<sequence>MQIKGSPRPPAPAQTFQGQAQAFAAAQQAPPATPTATRTPSGRLAALGHFLVFLMCCVLVLAACALVWGAMLLAAWIGPWFLPTLVTPAAVMVAVLLLARARP</sequence>
<dbReference type="Proteomes" id="UP001596098">
    <property type="component" value="Unassembled WGS sequence"/>
</dbReference>
<accession>A0ABW1QXQ1</accession>
<proteinExistence type="predicted"/>
<gene>
    <name evidence="2" type="ORF">ACFPWU_10270</name>
</gene>
<name>A0ABW1QXQ1_9ACTN</name>
<keyword evidence="1" id="KW-0812">Transmembrane</keyword>
<dbReference type="EMBL" id="JBHSQI010000005">
    <property type="protein sequence ID" value="MFC6154043.1"/>
    <property type="molecule type" value="Genomic_DNA"/>
</dbReference>
<keyword evidence="1" id="KW-0472">Membrane</keyword>
<protein>
    <submittedName>
        <fullName evidence="2">Uncharacterized protein</fullName>
    </submittedName>
</protein>
<feature type="transmembrane region" description="Helical" evidence="1">
    <location>
        <begin position="50"/>
        <end position="74"/>
    </location>
</feature>
<keyword evidence="1" id="KW-1133">Transmembrane helix</keyword>
<evidence type="ECO:0000313" key="3">
    <source>
        <dbReference type="Proteomes" id="UP001596098"/>
    </source>
</evidence>
<organism evidence="2 3">
    <name type="scientific">Nocardioides yefusunii</name>
    <dbReference type="NCBI Taxonomy" id="2500546"/>
    <lineage>
        <taxon>Bacteria</taxon>
        <taxon>Bacillati</taxon>
        <taxon>Actinomycetota</taxon>
        <taxon>Actinomycetes</taxon>
        <taxon>Propionibacteriales</taxon>
        <taxon>Nocardioidaceae</taxon>
        <taxon>Nocardioides</taxon>
    </lineage>
</organism>
<dbReference type="RefSeq" id="WP_128221749.1">
    <property type="nucleotide sequence ID" value="NZ_CP034929.1"/>
</dbReference>
<comment type="caution">
    <text evidence="2">The sequence shown here is derived from an EMBL/GenBank/DDBJ whole genome shotgun (WGS) entry which is preliminary data.</text>
</comment>